<gene>
    <name evidence="4" type="ORF">UFOVP1244_38</name>
</gene>
<dbReference type="Gene3D" id="2.160.20.10">
    <property type="entry name" value="Single-stranded right-handed beta-helix, Pectin lyase-like"/>
    <property type="match status" value="1"/>
</dbReference>
<dbReference type="SUPFAM" id="SSF51126">
    <property type="entry name" value="Pectin lyase-like"/>
    <property type="match status" value="1"/>
</dbReference>
<dbReference type="SMART" id="SM00710">
    <property type="entry name" value="PbH1"/>
    <property type="match status" value="10"/>
</dbReference>
<evidence type="ECO:0000256" key="2">
    <source>
        <dbReference type="ARBA" id="ARBA00022844"/>
    </source>
</evidence>
<protein>
    <submittedName>
        <fullName evidence="4">Right handed beta helix region</fullName>
    </submittedName>
</protein>
<proteinExistence type="predicted"/>
<dbReference type="Pfam" id="PF13229">
    <property type="entry name" value="Beta_helix"/>
    <property type="match status" value="1"/>
</dbReference>
<sequence>MMLIPFGPWRPDLPTLDSCSIEATNVVPAQGSYEPQASLVGYYNALAYRCQGAISVLDSNNNTFWFSGDANSLYTIQSGIWTDISYVYSVPIDFSVQGIIESTEIGQLFFINSGIGSIIQISTPGRISLVSPSGLTITSHISVIGTVSTLQSIGKISILSSLGRVTVVSQRSFSMISSIGIASRSMIVSGDAHQITIGRITEVIPTGQQFTTSFKRWLFPTGAVSMVSRFGTIPIVSQRSMSVGASTGSTSTTLTTNIFYVSNTGSDAADGKSTGAAWQNISKVNATAFSPGDTILFERGGTWSEQLVIDTSGSAGNPITFGAYGSGARPTISGGTLPVTSGQGLVHMNGRSYVTLDGIRIYNSNYFGFYADNRSGAGNETHHLILHDCDIEASDWGGVVVVGVPNGGGASAHDITLDGCLIHNNCTDGASAEHEGSSFHEVNGFEIKNCEYYSNNKEGIDCKYNSRNGTIHDNYCHDNVRTCLYIDSANNIDIYNNRCTTSTYGISIGVESSYNPNSDYAFSINIYNNLIYDNTQGGISIWTESGATWEAYSNIHIVNNTIADNVNLGIYLSPLTTAGITTGNVIRNNVLYNNVSVSYEEVAGSFAKFTITNNLFQTGEGGAIGTSTVTTNSPGFVNEGARDYHLQVTSPAKDAGTSTNAPNVDFDGNARPYNTLYDIGAFEYTP</sequence>
<dbReference type="GO" id="GO:0044423">
    <property type="term" value="C:virion component"/>
    <property type="evidence" value="ECO:0007669"/>
    <property type="project" value="UniProtKB-KW"/>
</dbReference>
<dbReference type="InterPro" id="IPR039448">
    <property type="entry name" value="Beta_helix"/>
</dbReference>
<dbReference type="InterPro" id="IPR011050">
    <property type="entry name" value="Pectin_lyase_fold/virulence"/>
</dbReference>
<dbReference type="InterPro" id="IPR006626">
    <property type="entry name" value="PbH1"/>
</dbReference>
<dbReference type="GO" id="GO:0051701">
    <property type="term" value="P:biological process involved in interaction with host"/>
    <property type="evidence" value="ECO:0007669"/>
    <property type="project" value="UniProtKB-ARBA"/>
</dbReference>
<feature type="domain" description="Right handed beta helix" evidence="3">
    <location>
        <begin position="413"/>
        <end position="545"/>
    </location>
</feature>
<accession>A0A6J5RDS6</accession>
<dbReference type="NCBIfam" id="NF041518">
    <property type="entry name" value="choice_anch_Q"/>
    <property type="match status" value="1"/>
</dbReference>
<comment type="subcellular location">
    <subcellularLocation>
        <location evidence="1">Virion</location>
    </subcellularLocation>
</comment>
<dbReference type="InterPro" id="IPR012334">
    <property type="entry name" value="Pectin_lyas_fold"/>
</dbReference>
<evidence type="ECO:0000256" key="1">
    <source>
        <dbReference type="ARBA" id="ARBA00004328"/>
    </source>
</evidence>
<keyword evidence="2" id="KW-0946">Virion</keyword>
<dbReference type="GO" id="GO:0019058">
    <property type="term" value="P:viral life cycle"/>
    <property type="evidence" value="ECO:0007669"/>
    <property type="project" value="UniProtKB-ARBA"/>
</dbReference>
<name>A0A6J5RDS6_9CAUD</name>
<dbReference type="EMBL" id="LR797181">
    <property type="protein sequence ID" value="CAB4192557.1"/>
    <property type="molecule type" value="Genomic_DNA"/>
</dbReference>
<reference evidence="4" key="1">
    <citation type="submission" date="2020-05" db="EMBL/GenBank/DDBJ databases">
        <authorList>
            <person name="Chiriac C."/>
            <person name="Salcher M."/>
            <person name="Ghai R."/>
            <person name="Kavagutti S V."/>
        </authorList>
    </citation>
    <scope>NUCLEOTIDE SEQUENCE</scope>
</reference>
<evidence type="ECO:0000259" key="3">
    <source>
        <dbReference type="Pfam" id="PF13229"/>
    </source>
</evidence>
<evidence type="ECO:0000313" key="4">
    <source>
        <dbReference type="EMBL" id="CAB4192557.1"/>
    </source>
</evidence>
<dbReference type="InterPro" id="IPR059226">
    <property type="entry name" value="Choice_anch_Q_dom"/>
</dbReference>
<organism evidence="4">
    <name type="scientific">uncultured Caudovirales phage</name>
    <dbReference type="NCBI Taxonomy" id="2100421"/>
    <lineage>
        <taxon>Viruses</taxon>
        <taxon>Duplodnaviria</taxon>
        <taxon>Heunggongvirae</taxon>
        <taxon>Uroviricota</taxon>
        <taxon>Caudoviricetes</taxon>
        <taxon>Peduoviridae</taxon>
        <taxon>Maltschvirus</taxon>
        <taxon>Maltschvirus maltsch</taxon>
    </lineage>
</organism>